<dbReference type="SUPFAM" id="SSF51445">
    <property type="entry name" value="(Trans)glycosidases"/>
    <property type="match status" value="1"/>
</dbReference>
<protein>
    <submittedName>
        <fullName evidence="4">Glycoside hydrolase family 13 protein</fullName>
    </submittedName>
</protein>
<dbReference type="SUPFAM" id="SSF51011">
    <property type="entry name" value="Glycosyl hydrolase domain"/>
    <property type="match status" value="1"/>
</dbReference>
<keyword evidence="5" id="KW-1185">Reference proteome</keyword>
<dbReference type="Pfam" id="PF09087">
    <property type="entry name" value="Cyc-maltodext_N"/>
    <property type="match status" value="1"/>
</dbReference>
<accession>A0ABT0QHR2</accession>
<keyword evidence="2" id="KW-0326">Glycosidase</keyword>
<evidence type="ECO:0000259" key="3">
    <source>
        <dbReference type="SMART" id="SM00642"/>
    </source>
</evidence>
<dbReference type="RefSeq" id="WP_249973808.1">
    <property type="nucleotide sequence ID" value="NZ_JAMFLZ010000008.1"/>
</dbReference>
<name>A0ABT0QHR2_9FLAO</name>
<comment type="caution">
    <text evidence="4">The sequence shown here is derived from an EMBL/GenBank/DDBJ whole genome shotgun (WGS) entry which is preliminary data.</text>
</comment>
<reference evidence="4" key="1">
    <citation type="submission" date="2022-05" db="EMBL/GenBank/DDBJ databases">
        <authorList>
            <person name="Park J.-S."/>
        </authorList>
    </citation>
    <scope>NUCLEOTIDE SEQUENCE</scope>
    <source>
        <strain evidence="4">2012CJ34-3</strain>
    </source>
</reference>
<dbReference type="SUPFAM" id="SSF81296">
    <property type="entry name" value="E set domains"/>
    <property type="match status" value="1"/>
</dbReference>
<dbReference type="Gene3D" id="2.60.40.10">
    <property type="entry name" value="Immunoglobulins"/>
    <property type="match status" value="1"/>
</dbReference>
<dbReference type="InterPro" id="IPR013783">
    <property type="entry name" value="Ig-like_fold"/>
</dbReference>
<keyword evidence="1 4" id="KW-0378">Hydrolase</keyword>
<proteinExistence type="predicted"/>
<feature type="domain" description="Glycosyl hydrolase family 13 catalytic" evidence="3">
    <location>
        <begin position="148"/>
        <end position="572"/>
    </location>
</feature>
<dbReference type="InterPro" id="IPR019492">
    <property type="entry name" value="Cyclo-malto-dextrinase_C"/>
</dbReference>
<dbReference type="CDD" id="cd11340">
    <property type="entry name" value="AmyAc_bac_CMD_like_3"/>
    <property type="match status" value="1"/>
</dbReference>
<dbReference type="Pfam" id="PF00128">
    <property type="entry name" value="Alpha-amylase"/>
    <property type="match status" value="1"/>
</dbReference>
<dbReference type="Proteomes" id="UP001165381">
    <property type="component" value="Unassembled WGS sequence"/>
</dbReference>
<organism evidence="4 5">
    <name type="scientific">Jejuia spongiicola</name>
    <dbReference type="NCBI Taxonomy" id="2942207"/>
    <lineage>
        <taxon>Bacteria</taxon>
        <taxon>Pseudomonadati</taxon>
        <taxon>Bacteroidota</taxon>
        <taxon>Flavobacteriia</taxon>
        <taxon>Flavobacteriales</taxon>
        <taxon>Flavobacteriaceae</taxon>
        <taxon>Jejuia</taxon>
    </lineage>
</organism>
<dbReference type="GO" id="GO:0016787">
    <property type="term" value="F:hydrolase activity"/>
    <property type="evidence" value="ECO:0007669"/>
    <property type="project" value="UniProtKB-KW"/>
</dbReference>
<dbReference type="InterPro" id="IPR017853">
    <property type="entry name" value="GH"/>
</dbReference>
<evidence type="ECO:0000256" key="2">
    <source>
        <dbReference type="ARBA" id="ARBA00023295"/>
    </source>
</evidence>
<evidence type="ECO:0000313" key="4">
    <source>
        <dbReference type="EMBL" id="MCL6296379.1"/>
    </source>
</evidence>
<dbReference type="InterPro" id="IPR006047">
    <property type="entry name" value="GH13_cat_dom"/>
</dbReference>
<dbReference type="Gene3D" id="2.60.40.1180">
    <property type="entry name" value="Golgi alpha-mannosidase II"/>
    <property type="match status" value="1"/>
</dbReference>
<dbReference type="PANTHER" id="PTHR10357">
    <property type="entry name" value="ALPHA-AMYLASE FAMILY MEMBER"/>
    <property type="match status" value="1"/>
</dbReference>
<evidence type="ECO:0000313" key="5">
    <source>
        <dbReference type="Proteomes" id="UP001165381"/>
    </source>
</evidence>
<dbReference type="InterPro" id="IPR014756">
    <property type="entry name" value="Ig_E-set"/>
</dbReference>
<gene>
    <name evidence="4" type="ORF">M3P09_15310</name>
</gene>
<dbReference type="PROSITE" id="PS51257">
    <property type="entry name" value="PROKAR_LIPOPROTEIN"/>
    <property type="match status" value="1"/>
</dbReference>
<dbReference type="InterPro" id="IPR015171">
    <property type="entry name" value="Cyc-maltodext_N"/>
</dbReference>
<dbReference type="Pfam" id="PF10438">
    <property type="entry name" value="Cyc-maltodext_C"/>
    <property type="match status" value="1"/>
</dbReference>
<evidence type="ECO:0000256" key="1">
    <source>
        <dbReference type="ARBA" id="ARBA00022801"/>
    </source>
</evidence>
<dbReference type="EMBL" id="JAMFLZ010000008">
    <property type="protein sequence ID" value="MCL6296379.1"/>
    <property type="molecule type" value="Genomic_DNA"/>
</dbReference>
<sequence length="661" mass="76414">MYKSIKIYLLFVVVFSISCKKQNDIVIDKMETHTSVIERNDIERVEPPNWWAGFKTSELQLLINHPNISKAKLEISYEGVSIKKVHKADSPNYLFIDLNVDKAVKLGKFNIVFKIENNEELIHTYEIKSREKQAEDYIGFNSSDVLYLITPDRFANGDTSNDIFLKKTGINEAGQKVSLLKEATINRKDDYARHGGDIKGIINHLDYIQDMGFTAIWSCPLLTNNMPRSSYHGYAMTDFYEIDPRFGTLSEYRELADKAKARNIKLVMDQVANHCGIEHWWMKDLPFKDWVNHQEDYEKNKDKWKWDLATYSNHRRTSNQDIYAAKADVDGNRDGWFTHQMPDLNQRNPFMAKYIIQNSIWWVETIGLAGIRQDTYPYPDKDFMSAWAGAIMNEYPNFSIVGEEWSYNPLLIGYWQEGANNKDGYDSNLKSTMDFAMQSNIVKALNEEESWNKGLVKIYEGLANDFHYASPQDIMIFPDNHDMSRIFTQLKGDVTNTKMALSYLLTLPRIPQIYYGTEILMDDFDKPGDHGLIRTDFPGGWQGDTVNAFTGEGLTDAQKNMQEYLKKLLNYRKNSKAIHNGKTIHFAPENGVYVLFRVLEDETVVHILNKNEIEVELDLKRFDELGLNAKSLNNIITGNVIEWNDKLILKEKGSTILTTKQ</sequence>
<dbReference type="Gene3D" id="3.20.20.80">
    <property type="entry name" value="Glycosidases"/>
    <property type="match status" value="1"/>
</dbReference>
<dbReference type="PANTHER" id="PTHR10357:SF210">
    <property type="entry name" value="MALTODEXTRIN GLUCOSIDASE"/>
    <property type="match status" value="1"/>
</dbReference>
<dbReference type="InterPro" id="IPR013780">
    <property type="entry name" value="Glyco_hydro_b"/>
</dbReference>
<dbReference type="SMART" id="SM00642">
    <property type="entry name" value="Aamy"/>
    <property type="match status" value="1"/>
</dbReference>